<dbReference type="EMBL" id="CP108264">
    <property type="protein sequence ID" value="WTU72473.1"/>
    <property type="molecule type" value="Genomic_DNA"/>
</dbReference>
<organism evidence="1">
    <name type="scientific">Streptomyces sp. NBC_00049</name>
    <dbReference type="NCBI Taxonomy" id="2903617"/>
    <lineage>
        <taxon>Bacteria</taxon>
        <taxon>Bacillati</taxon>
        <taxon>Actinomycetota</taxon>
        <taxon>Actinomycetes</taxon>
        <taxon>Kitasatosporales</taxon>
        <taxon>Streptomycetaceae</taxon>
        <taxon>Streptomyces</taxon>
    </lineage>
</organism>
<accession>A0AAU2JLZ5</accession>
<dbReference type="AlphaFoldDB" id="A0AAU2JLZ5"/>
<dbReference type="Pfam" id="PF11209">
    <property type="entry name" value="LmeA"/>
    <property type="match status" value="1"/>
</dbReference>
<gene>
    <name evidence="1" type="ORF">OG327_03490</name>
</gene>
<reference evidence="1" key="1">
    <citation type="submission" date="2022-10" db="EMBL/GenBank/DDBJ databases">
        <title>The complete genomes of actinobacterial strains from the NBC collection.</title>
        <authorList>
            <person name="Joergensen T.S."/>
            <person name="Alvarez Arevalo M."/>
            <person name="Sterndorff E.B."/>
            <person name="Faurdal D."/>
            <person name="Vuksanovic O."/>
            <person name="Mourched A.-S."/>
            <person name="Charusanti P."/>
            <person name="Shaw S."/>
            <person name="Blin K."/>
            <person name="Weber T."/>
        </authorList>
    </citation>
    <scope>NUCLEOTIDE SEQUENCE</scope>
    <source>
        <strain evidence="1">NBC_00049</strain>
    </source>
</reference>
<sequence>MKQFLTKIRAAMRRRRALAVTAVVVLVAVAATAAAEFTARGMIRSRVAEAAPGLGEDVAVGVAGDWALWDLANGSIPRLDISSDAARVGRLSEVRVRARLDGVRLGESATVSATRAEVTAPTRSIADAIRAAAPSVAVGAVTTDPAKGTVLAAVGPGGVGQLTLRPVLADGKVTLSVDGVTVFGRSVPLGRLGLSDGALGEASGVPKEYPLGLRATSVDVRTDGLHVDLKGGPADLPAA</sequence>
<evidence type="ECO:0000313" key="1">
    <source>
        <dbReference type="EMBL" id="WTU72473.1"/>
    </source>
</evidence>
<dbReference type="InterPro" id="IPR021373">
    <property type="entry name" value="DUF2993"/>
</dbReference>
<protein>
    <submittedName>
        <fullName evidence="1">DUF2993 domain-containing protein</fullName>
    </submittedName>
</protein>
<name>A0AAU2JLZ5_9ACTN</name>
<proteinExistence type="predicted"/>